<comment type="subcellular location">
    <subcellularLocation>
        <location evidence="1">Cell membrane</location>
        <topology evidence="1">Multi-pass membrane protein</topology>
    </subcellularLocation>
</comment>
<dbReference type="GO" id="GO:0055085">
    <property type="term" value="P:transmembrane transport"/>
    <property type="evidence" value="ECO:0007669"/>
    <property type="project" value="InterPro"/>
</dbReference>
<keyword evidence="2" id="KW-1003">Cell membrane</keyword>
<keyword evidence="4 6" id="KW-1133">Transmembrane helix</keyword>
<protein>
    <submittedName>
        <fullName evidence="7">Predicted permease</fullName>
    </submittedName>
</protein>
<keyword evidence="3 6" id="KW-0812">Transmembrane</keyword>
<feature type="transmembrane region" description="Helical" evidence="6">
    <location>
        <begin position="43"/>
        <end position="64"/>
    </location>
</feature>
<dbReference type="PANTHER" id="PTHR33529:SF6">
    <property type="entry name" value="YJGP_YJGQ FAMILY PERMEASE"/>
    <property type="match status" value="1"/>
</dbReference>
<proteinExistence type="predicted"/>
<feature type="transmembrane region" description="Helical" evidence="6">
    <location>
        <begin position="299"/>
        <end position="317"/>
    </location>
</feature>
<accession>Q2CC16</accession>
<dbReference type="PANTHER" id="PTHR33529">
    <property type="entry name" value="SLR0882 PROTEIN-RELATED"/>
    <property type="match status" value="1"/>
</dbReference>
<evidence type="ECO:0000256" key="2">
    <source>
        <dbReference type="ARBA" id="ARBA00022475"/>
    </source>
</evidence>
<evidence type="ECO:0000256" key="3">
    <source>
        <dbReference type="ARBA" id="ARBA00022692"/>
    </source>
</evidence>
<sequence>MTLFGFFSLVLILLYWVNRAVVLFDQLISDGQSALVFLEFSALSLPAIIRIVLPLAAFIAALYVTNKLTTESELLVVQSTGFSPVRLARPAFVFGLIVTLLTGALTHVLVPVAAAQLGARQDEIASNITARFLTPGQFLNPVDGITVYVRDINDAGALQDLFLADTRESGRQVIYTAATAYLVRSEGGPQLVMVDGLAQTLRGSDQRLYTTRFDDFTYDIGRLIVSEEPGRLRERNVWSGPLLQASPALQAQIERPAVALRAEVHDRMNKALLGFVGPVLGFAALLIGGFSRFGVWRQIVVAVVLVVVVTSLESVSSTLVDADPTRWPLLYMPTLVGLAIASALFWLAAHPALLRRRPAPPPPEPAGGAA</sequence>
<dbReference type="GO" id="GO:0043190">
    <property type="term" value="C:ATP-binding cassette (ABC) transporter complex"/>
    <property type="evidence" value="ECO:0007669"/>
    <property type="project" value="InterPro"/>
</dbReference>
<dbReference type="GO" id="GO:0015920">
    <property type="term" value="P:lipopolysaccharide transport"/>
    <property type="evidence" value="ECO:0007669"/>
    <property type="project" value="TreeGrafter"/>
</dbReference>
<evidence type="ECO:0000256" key="4">
    <source>
        <dbReference type="ARBA" id="ARBA00022989"/>
    </source>
</evidence>
<dbReference type="Pfam" id="PF03739">
    <property type="entry name" value="LptF_LptG"/>
    <property type="match status" value="1"/>
</dbReference>
<dbReference type="Proteomes" id="UP000003635">
    <property type="component" value="Unassembled WGS sequence"/>
</dbReference>
<dbReference type="InterPro" id="IPR005495">
    <property type="entry name" value="LptG/LptF_permease"/>
</dbReference>
<dbReference type="EMBL" id="AAOT01000034">
    <property type="protein sequence ID" value="EAR50178.1"/>
    <property type="molecule type" value="Genomic_DNA"/>
</dbReference>
<feature type="transmembrane region" description="Helical" evidence="6">
    <location>
        <begin position="271"/>
        <end position="290"/>
    </location>
</feature>
<feature type="transmembrane region" description="Helical" evidence="6">
    <location>
        <begin position="329"/>
        <end position="349"/>
    </location>
</feature>
<evidence type="ECO:0000256" key="1">
    <source>
        <dbReference type="ARBA" id="ARBA00004651"/>
    </source>
</evidence>
<dbReference type="eggNOG" id="COG0795">
    <property type="taxonomic scope" value="Bacteria"/>
</dbReference>
<evidence type="ECO:0000313" key="8">
    <source>
        <dbReference type="Proteomes" id="UP000003635"/>
    </source>
</evidence>
<name>Q2CC16_OCEGH</name>
<evidence type="ECO:0000313" key="7">
    <source>
        <dbReference type="EMBL" id="EAR50178.1"/>
    </source>
</evidence>
<reference evidence="7 8" key="1">
    <citation type="journal article" date="2010" name="J. Bacteriol.">
        <title>Genome sequences of Oceanicola granulosus HTCC2516(T) and Oceanicola batsensis HTCC2597(TDelta).</title>
        <authorList>
            <person name="Thrash J.C."/>
            <person name="Cho J.C."/>
            <person name="Vergin K.L."/>
            <person name="Giovannoni S.J."/>
        </authorList>
    </citation>
    <scope>NUCLEOTIDE SEQUENCE [LARGE SCALE GENOMIC DNA]</scope>
    <source>
        <strain evidence="8">ATCC BAA-861 / DSM 15982 / KCTC 12143 / HTCC2516</strain>
    </source>
</reference>
<dbReference type="HOGENOM" id="CLU_028799_7_1_5"/>
<keyword evidence="5 6" id="KW-0472">Membrane</keyword>
<evidence type="ECO:0000256" key="5">
    <source>
        <dbReference type="ARBA" id="ARBA00023136"/>
    </source>
</evidence>
<gene>
    <name evidence="7" type="ORF">OG2516_04858</name>
</gene>
<organism evidence="7 8">
    <name type="scientific">Oceanicola granulosus (strain ATCC BAA-861 / DSM 15982 / KCTC 12143 / HTCC2516)</name>
    <dbReference type="NCBI Taxonomy" id="314256"/>
    <lineage>
        <taxon>Bacteria</taxon>
        <taxon>Pseudomonadati</taxon>
        <taxon>Pseudomonadota</taxon>
        <taxon>Alphaproteobacteria</taxon>
        <taxon>Rhodobacterales</taxon>
        <taxon>Roseobacteraceae</taxon>
        <taxon>Oceanicola</taxon>
    </lineage>
</organism>
<feature type="transmembrane region" description="Helical" evidence="6">
    <location>
        <begin position="91"/>
        <end position="114"/>
    </location>
</feature>
<dbReference type="AlphaFoldDB" id="Q2CC16"/>
<dbReference type="STRING" id="314256.OG2516_04858"/>
<dbReference type="NCBIfam" id="TIGR04407">
    <property type="entry name" value="LptF_YjgP"/>
    <property type="match status" value="1"/>
</dbReference>
<comment type="caution">
    <text evidence="7">The sequence shown here is derived from an EMBL/GenBank/DDBJ whole genome shotgun (WGS) entry which is preliminary data.</text>
</comment>
<dbReference type="InterPro" id="IPR030922">
    <property type="entry name" value="LptF"/>
</dbReference>
<keyword evidence="8" id="KW-1185">Reference proteome</keyword>
<evidence type="ECO:0000256" key="6">
    <source>
        <dbReference type="SAM" id="Phobius"/>
    </source>
</evidence>